<dbReference type="Pfam" id="PF01546">
    <property type="entry name" value="Peptidase_M20"/>
    <property type="match status" value="1"/>
</dbReference>
<dbReference type="InterPro" id="IPR011650">
    <property type="entry name" value="Peptidase_M20_dimer"/>
</dbReference>
<evidence type="ECO:0000259" key="15">
    <source>
        <dbReference type="Pfam" id="PF07687"/>
    </source>
</evidence>
<evidence type="ECO:0000256" key="4">
    <source>
        <dbReference type="ARBA" id="ARBA00006247"/>
    </source>
</evidence>
<keyword evidence="11" id="KW-0220">Diaminopimelate biosynthesis</keyword>
<dbReference type="CDD" id="cd08659">
    <property type="entry name" value="M20_ArgE_DapE-like"/>
    <property type="match status" value="1"/>
</dbReference>
<evidence type="ECO:0000256" key="8">
    <source>
        <dbReference type="ARBA" id="ARBA00022723"/>
    </source>
</evidence>
<keyword evidence="7" id="KW-0028">Amino-acid biosynthesis</keyword>
<evidence type="ECO:0000256" key="3">
    <source>
        <dbReference type="ARBA" id="ARBA00005130"/>
    </source>
</evidence>
<comment type="catalytic activity">
    <reaction evidence="14">
        <text>N-succinyl-(2S,6S)-2,6-diaminopimelate + H2O = (2S,6S)-2,6-diaminopimelate + succinate</text>
        <dbReference type="Rhea" id="RHEA:22608"/>
        <dbReference type="ChEBI" id="CHEBI:15377"/>
        <dbReference type="ChEBI" id="CHEBI:30031"/>
        <dbReference type="ChEBI" id="CHEBI:57609"/>
        <dbReference type="ChEBI" id="CHEBI:58087"/>
        <dbReference type="EC" id="3.5.1.18"/>
    </reaction>
</comment>
<evidence type="ECO:0000256" key="12">
    <source>
        <dbReference type="ARBA" id="ARBA00023154"/>
    </source>
</evidence>
<name>A0A0R2CTG7_9LACO</name>
<evidence type="ECO:0000313" key="17">
    <source>
        <dbReference type="Proteomes" id="UP000051586"/>
    </source>
</evidence>
<accession>A0A0R2CTG7</accession>
<dbReference type="EMBL" id="AYZI01000005">
    <property type="protein sequence ID" value="KRM91372.1"/>
    <property type="molecule type" value="Genomic_DNA"/>
</dbReference>
<keyword evidence="12" id="KW-0457">Lysine biosynthesis</keyword>
<dbReference type="RefSeq" id="WP_035421400.1">
    <property type="nucleotide sequence ID" value="NZ_AYZI01000005.1"/>
</dbReference>
<dbReference type="InterPro" id="IPR036264">
    <property type="entry name" value="Bact_exopeptidase_dim_dom"/>
</dbReference>
<dbReference type="Gene3D" id="3.40.630.10">
    <property type="entry name" value="Zn peptidases"/>
    <property type="match status" value="2"/>
</dbReference>
<dbReference type="GO" id="GO:0019877">
    <property type="term" value="P:diaminopimelate biosynthetic process"/>
    <property type="evidence" value="ECO:0007669"/>
    <property type="project" value="UniProtKB-KW"/>
</dbReference>
<comment type="similarity">
    <text evidence="4">Belongs to the peptidase M20A family.</text>
</comment>
<keyword evidence="10" id="KW-0862">Zinc</keyword>
<gene>
    <name evidence="16" type="ORF">FC87_GL000883</name>
</gene>
<dbReference type="EC" id="3.5.1.18" evidence="5"/>
<dbReference type="UniPathway" id="UPA00034">
    <property type="reaction ID" value="UER00021"/>
</dbReference>
<reference evidence="16 17" key="1">
    <citation type="journal article" date="2015" name="Genome Announc.">
        <title>Expanding the biotechnology potential of lactobacilli through comparative genomics of 213 strains and associated genera.</title>
        <authorList>
            <person name="Sun Z."/>
            <person name="Harris H.M."/>
            <person name="McCann A."/>
            <person name="Guo C."/>
            <person name="Argimon S."/>
            <person name="Zhang W."/>
            <person name="Yang X."/>
            <person name="Jeffery I.B."/>
            <person name="Cooney J.C."/>
            <person name="Kagawa T.F."/>
            <person name="Liu W."/>
            <person name="Song Y."/>
            <person name="Salvetti E."/>
            <person name="Wrobel A."/>
            <person name="Rasinkangas P."/>
            <person name="Parkhill J."/>
            <person name="Rea M.C."/>
            <person name="O'Sullivan O."/>
            <person name="Ritari J."/>
            <person name="Douillard F.P."/>
            <person name="Paul Ross R."/>
            <person name="Yang R."/>
            <person name="Briner A.E."/>
            <person name="Felis G.E."/>
            <person name="de Vos W.M."/>
            <person name="Barrangou R."/>
            <person name="Klaenhammer T.R."/>
            <person name="Caufield P.W."/>
            <person name="Cui Y."/>
            <person name="Zhang H."/>
            <person name="O'Toole P.W."/>
        </authorList>
    </citation>
    <scope>NUCLEOTIDE SEQUENCE [LARGE SCALE GENOMIC DNA]</scope>
    <source>
        <strain evidence="16 17">DSM 22689</strain>
    </source>
</reference>
<dbReference type="InterPro" id="IPR001261">
    <property type="entry name" value="ArgE/DapE_CS"/>
</dbReference>
<dbReference type="PANTHER" id="PTHR43808:SF8">
    <property type="entry name" value="PEPTIDASE M20 DIMERISATION DOMAIN-CONTAINING PROTEIN"/>
    <property type="match status" value="1"/>
</dbReference>
<keyword evidence="9" id="KW-0378">Hydrolase</keyword>
<dbReference type="InterPro" id="IPR050072">
    <property type="entry name" value="Peptidase_M20A"/>
</dbReference>
<dbReference type="GO" id="GO:0046872">
    <property type="term" value="F:metal ion binding"/>
    <property type="evidence" value="ECO:0007669"/>
    <property type="project" value="UniProtKB-KW"/>
</dbReference>
<feature type="domain" description="Peptidase M20 dimerisation" evidence="15">
    <location>
        <begin position="174"/>
        <end position="278"/>
    </location>
</feature>
<evidence type="ECO:0000256" key="13">
    <source>
        <dbReference type="ARBA" id="ARBA00023285"/>
    </source>
</evidence>
<keyword evidence="8" id="KW-0479">Metal-binding</keyword>
<evidence type="ECO:0000256" key="1">
    <source>
        <dbReference type="ARBA" id="ARBA00001941"/>
    </source>
</evidence>
<dbReference type="Pfam" id="PF07687">
    <property type="entry name" value="M20_dimer"/>
    <property type="match status" value="1"/>
</dbReference>
<dbReference type="Gene3D" id="3.30.70.360">
    <property type="match status" value="1"/>
</dbReference>
<keyword evidence="13" id="KW-0170">Cobalt</keyword>
<evidence type="ECO:0000313" key="16">
    <source>
        <dbReference type="EMBL" id="KRM91372.1"/>
    </source>
</evidence>
<dbReference type="NCBIfam" id="NF006365">
    <property type="entry name" value="PRK08588.1"/>
    <property type="match status" value="1"/>
</dbReference>
<evidence type="ECO:0000256" key="6">
    <source>
        <dbReference type="ARBA" id="ARBA00016853"/>
    </source>
</evidence>
<dbReference type="AlphaFoldDB" id="A0A0R2CTG7"/>
<dbReference type="SUPFAM" id="SSF55031">
    <property type="entry name" value="Bacterial exopeptidase dimerisation domain"/>
    <property type="match status" value="1"/>
</dbReference>
<dbReference type="InterPro" id="IPR010182">
    <property type="entry name" value="ArgE/DapE"/>
</dbReference>
<comment type="caution">
    <text evidence="16">The sequence shown here is derived from an EMBL/GenBank/DDBJ whole genome shotgun (WGS) entry which is preliminary data.</text>
</comment>
<dbReference type="GO" id="GO:0009089">
    <property type="term" value="P:lysine biosynthetic process via diaminopimelate"/>
    <property type="evidence" value="ECO:0007669"/>
    <property type="project" value="UniProtKB-UniPathway"/>
</dbReference>
<dbReference type="Proteomes" id="UP000051586">
    <property type="component" value="Unassembled WGS sequence"/>
</dbReference>
<evidence type="ECO:0000256" key="14">
    <source>
        <dbReference type="ARBA" id="ARBA00051301"/>
    </source>
</evidence>
<sequence>MERAQKIQILQNIIKIKSVNGNEKAVLRYLSSELRNFGIESTLLPFANEPERANLLVEIGQGKDPRVLGLTGHADTVAVTNDDDWKFPPFSATILDDKLYGRGAADMKSGLAAEVIALIELVEKQQEPAGIVRLLLTAGEEFGAPGAYQFLPEKIKDLSALIVGEATDGNVTFAHSGSINYRITSQGKPAHSSTPELGINAITGLAKFLAVEAHLFDKAPHDEVLGEVQHSVTVIEGGNQVNTIPARATLLGNVRPTTSFDNQAVISTIQAALDRINQESSYKLKFELLHDFYPIETEANHAFVQLALKISQMNYQDRKPKLIVNNGASDASVFVQTNPKMPVILLGPDKDQSSHQIDEHTTISSYLTTIAIYEQLITDYFRESSAD</sequence>
<dbReference type="SUPFAM" id="SSF53187">
    <property type="entry name" value="Zn-dependent exopeptidases"/>
    <property type="match status" value="1"/>
</dbReference>
<dbReference type="InterPro" id="IPR002933">
    <property type="entry name" value="Peptidase_M20"/>
</dbReference>
<dbReference type="PATRIC" id="fig|1423745.4.peg.944"/>
<comment type="cofactor">
    <cofactor evidence="1">
        <name>Co(2+)</name>
        <dbReference type="ChEBI" id="CHEBI:48828"/>
    </cofactor>
</comment>
<dbReference type="NCBIfam" id="TIGR01910">
    <property type="entry name" value="DapE-ArgE"/>
    <property type="match status" value="1"/>
</dbReference>
<evidence type="ECO:0000256" key="2">
    <source>
        <dbReference type="ARBA" id="ARBA00001947"/>
    </source>
</evidence>
<dbReference type="PANTHER" id="PTHR43808">
    <property type="entry name" value="ACETYLORNITHINE DEACETYLASE"/>
    <property type="match status" value="1"/>
</dbReference>
<dbReference type="GO" id="GO:0009014">
    <property type="term" value="F:succinyl-diaminopimelate desuccinylase activity"/>
    <property type="evidence" value="ECO:0007669"/>
    <property type="project" value="UniProtKB-EC"/>
</dbReference>
<evidence type="ECO:0000256" key="10">
    <source>
        <dbReference type="ARBA" id="ARBA00022833"/>
    </source>
</evidence>
<evidence type="ECO:0000256" key="5">
    <source>
        <dbReference type="ARBA" id="ARBA00011921"/>
    </source>
</evidence>
<evidence type="ECO:0000256" key="7">
    <source>
        <dbReference type="ARBA" id="ARBA00022605"/>
    </source>
</evidence>
<dbReference type="STRING" id="1423745.GCA_001311215_01578"/>
<organism evidence="16 17">
    <name type="scientific">Fructilactobacillus florum DSM 22689 = JCM 16035</name>
    <dbReference type="NCBI Taxonomy" id="1423745"/>
    <lineage>
        <taxon>Bacteria</taxon>
        <taxon>Bacillati</taxon>
        <taxon>Bacillota</taxon>
        <taxon>Bacilli</taxon>
        <taxon>Lactobacillales</taxon>
        <taxon>Lactobacillaceae</taxon>
        <taxon>Fructilactobacillus</taxon>
    </lineage>
</organism>
<protein>
    <recommendedName>
        <fullName evidence="6">Probable succinyl-diaminopimelate desuccinylase</fullName>
        <ecNumber evidence="5">3.5.1.18</ecNumber>
    </recommendedName>
</protein>
<proteinExistence type="inferred from homology"/>
<evidence type="ECO:0000256" key="11">
    <source>
        <dbReference type="ARBA" id="ARBA00022915"/>
    </source>
</evidence>
<evidence type="ECO:0000256" key="9">
    <source>
        <dbReference type="ARBA" id="ARBA00022801"/>
    </source>
</evidence>
<comment type="pathway">
    <text evidence="3">Amino-acid biosynthesis; L-lysine biosynthesis via DAP pathway; LL-2,6-diaminopimelate from (S)-tetrahydrodipicolinate (succinylase route): step 3/3.</text>
</comment>
<dbReference type="PROSITE" id="PS00759">
    <property type="entry name" value="ARGE_DAPE_CPG2_2"/>
    <property type="match status" value="1"/>
</dbReference>
<comment type="cofactor">
    <cofactor evidence="2">
        <name>Zn(2+)</name>
        <dbReference type="ChEBI" id="CHEBI:29105"/>
    </cofactor>
</comment>
<dbReference type="PROSITE" id="PS00758">
    <property type="entry name" value="ARGE_DAPE_CPG2_1"/>
    <property type="match status" value="1"/>
</dbReference>